<dbReference type="AlphaFoldDB" id="A0A813VYK8"/>
<dbReference type="EMBL" id="CAJNOI010000024">
    <property type="protein sequence ID" value="CAF0850061.1"/>
    <property type="molecule type" value="Genomic_DNA"/>
</dbReference>
<dbReference type="SUPFAM" id="SSF81321">
    <property type="entry name" value="Family A G protein-coupled receptor-like"/>
    <property type="match status" value="1"/>
</dbReference>
<feature type="transmembrane region" description="Helical" evidence="8">
    <location>
        <begin position="279"/>
        <end position="306"/>
    </location>
</feature>
<protein>
    <recommendedName>
        <fullName evidence="9">G-protein coupled receptors family 1 profile domain-containing protein</fullName>
    </recommendedName>
</protein>
<dbReference type="PANTHER" id="PTHR24243:SF230">
    <property type="entry name" value="G-PROTEIN COUPLED RECEPTORS FAMILY 1 PROFILE DOMAIN-CONTAINING PROTEIN"/>
    <property type="match status" value="1"/>
</dbReference>
<comment type="subcellular location">
    <subcellularLocation>
        <location evidence="1">Membrane</location>
        <topology evidence="1">Multi-pass membrane protein</topology>
    </subcellularLocation>
</comment>
<feature type="transmembrane region" description="Helical" evidence="8">
    <location>
        <begin position="239"/>
        <end position="256"/>
    </location>
</feature>
<keyword evidence="3 8" id="KW-1133">Transmembrane helix</keyword>
<dbReference type="PANTHER" id="PTHR24243">
    <property type="entry name" value="G-PROTEIN COUPLED RECEPTOR"/>
    <property type="match status" value="1"/>
</dbReference>
<name>A0A813VYK8_9BILA</name>
<dbReference type="EMBL" id="CAJNOM010000273">
    <property type="protein sequence ID" value="CAF1308517.1"/>
    <property type="molecule type" value="Genomic_DNA"/>
</dbReference>
<dbReference type="EMBL" id="CAJNOM010000272">
    <property type="protein sequence ID" value="CAF1307423.1"/>
    <property type="molecule type" value="Genomic_DNA"/>
</dbReference>
<dbReference type="Gene3D" id="1.20.1070.10">
    <property type="entry name" value="Rhodopsin 7-helix transmembrane proteins"/>
    <property type="match status" value="1"/>
</dbReference>
<dbReference type="GO" id="GO:0004930">
    <property type="term" value="F:G protein-coupled receptor activity"/>
    <property type="evidence" value="ECO:0007669"/>
    <property type="project" value="UniProtKB-KW"/>
</dbReference>
<keyword evidence="5 8" id="KW-0472">Membrane</keyword>
<dbReference type="PROSITE" id="PS50262">
    <property type="entry name" value="G_PROTEIN_RECEP_F1_2"/>
    <property type="match status" value="1"/>
</dbReference>
<feature type="transmembrane region" description="Helical" evidence="8">
    <location>
        <begin position="52"/>
        <end position="75"/>
    </location>
</feature>
<evidence type="ECO:0000313" key="14">
    <source>
        <dbReference type="Proteomes" id="UP000663877"/>
    </source>
</evidence>
<evidence type="ECO:0000256" key="3">
    <source>
        <dbReference type="ARBA" id="ARBA00022989"/>
    </source>
</evidence>
<evidence type="ECO:0000256" key="2">
    <source>
        <dbReference type="ARBA" id="ARBA00022692"/>
    </source>
</evidence>
<dbReference type="GO" id="GO:0005886">
    <property type="term" value="C:plasma membrane"/>
    <property type="evidence" value="ECO:0007669"/>
    <property type="project" value="TreeGrafter"/>
</dbReference>
<keyword evidence="2 8" id="KW-0812">Transmembrane</keyword>
<evidence type="ECO:0000256" key="4">
    <source>
        <dbReference type="ARBA" id="ARBA00023040"/>
    </source>
</evidence>
<organism evidence="10 14">
    <name type="scientific">Adineta steineri</name>
    <dbReference type="NCBI Taxonomy" id="433720"/>
    <lineage>
        <taxon>Eukaryota</taxon>
        <taxon>Metazoa</taxon>
        <taxon>Spiralia</taxon>
        <taxon>Gnathifera</taxon>
        <taxon>Rotifera</taxon>
        <taxon>Eurotatoria</taxon>
        <taxon>Bdelloidea</taxon>
        <taxon>Adinetida</taxon>
        <taxon>Adinetidae</taxon>
        <taxon>Adineta</taxon>
    </lineage>
</organism>
<evidence type="ECO:0000313" key="11">
    <source>
        <dbReference type="EMBL" id="CAF1307423.1"/>
    </source>
</evidence>
<keyword evidence="13" id="KW-1185">Reference proteome</keyword>
<keyword evidence="4" id="KW-0297">G-protein coupled receptor</keyword>
<feature type="domain" description="G-protein coupled receptors family 1 profile" evidence="9">
    <location>
        <begin position="33"/>
        <end position="299"/>
    </location>
</feature>
<gene>
    <name evidence="10" type="ORF">BJG266_LOCUS7790</name>
    <name evidence="11" type="ORF">QVE165_LOCUS31595</name>
    <name evidence="12" type="ORF">QVE165_LOCUS31654</name>
</gene>
<keyword evidence="7" id="KW-0807">Transducer</keyword>
<accession>A0A813VYK8</accession>
<evidence type="ECO:0000256" key="6">
    <source>
        <dbReference type="ARBA" id="ARBA00023170"/>
    </source>
</evidence>
<keyword evidence="6" id="KW-0675">Receptor</keyword>
<evidence type="ECO:0000256" key="5">
    <source>
        <dbReference type="ARBA" id="ARBA00023136"/>
    </source>
</evidence>
<evidence type="ECO:0000313" key="12">
    <source>
        <dbReference type="EMBL" id="CAF1308517.1"/>
    </source>
</evidence>
<feature type="transmembrane region" description="Helical" evidence="8">
    <location>
        <begin position="180"/>
        <end position="202"/>
    </location>
</feature>
<dbReference type="InterPro" id="IPR017452">
    <property type="entry name" value="GPCR_Rhodpsn_7TM"/>
</dbReference>
<dbReference type="Proteomes" id="UP000663877">
    <property type="component" value="Unassembled WGS sequence"/>
</dbReference>
<sequence length="325" mass="36732">MSNDINLISSINFATIQINRHAAAVVLLFGTIGNVLNVLVLSENSLRKIPCAFYLCWSSVSAVVFLWSGLLTRVLQGYNFNWPNENRPICKIRLYLLNVSWAVAIWALVGASMDRYLCSSYSAAYRRLSTSQTAKRYLIGIFIFFALAFLEILYCFEASVPNVPVACYAQNLTCRLISDWSNILIDIVFPSICLAIFGALTIRNARARFIQPTANSISETTTSTNALVTRNNDRNLTRMLLVQVMIVLVLDLPFGVDRSYVSLTSDVPKSAYRVAIENLLYSIIILLLFFTHTTSFYLYTLTGTLYRAAFKRLGYRFLNQLQARH</sequence>
<feature type="transmembrane region" description="Helical" evidence="8">
    <location>
        <begin position="137"/>
        <end position="160"/>
    </location>
</feature>
<evidence type="ECO:0000256" key="8">
    <source>
        <dbReference type="SAM" id="Phobius"/>
    </source>
</evidence>
<comment type="caution">
    <text evidence="10">The sequence shown here is derived from an EMBL/GenBank/DDBJ whole genome shotgun (WGS) entry which is preliminary data.</text>
</comment>
<evidence type="ECO:0000256" key="7">
    <source>
        <dbReference type="ARBA" id="ARBA00023224"/>
    </source>
</evidence>
<feature type="transmembrane region" description="Helical" evidence="8">
    <location>
        <begin position="95"/>
        <end position="117"/>
    </location>
</feature>
<dbReference type="Proteomes" id="UP000663832">
    <property type="component" value="Unassembled WGS sequence"/>
</dbReference>
<evidence type="ECO:0000256" key="1">
    <source>
        <dbReference type="ARBA" id="ARBA00004141"/>
    </source>
</evidence>
<dbReference type="OrthoDB" id="10043484at2759"/>
<reference evidence="10" key="1">
    <citation type="submission" date="2021-02" db="EMBL/GenBank/DDBJ databases">
        <authorList>
            <person name="Nowell W R."/>
        </authorList>
    </citation>
    <scope>NUCLEOTIDE SEQUENCE</scope>
</reference>
<evidence type="ECO:0000259" key="9">
    <source>
        <dbReference type="PROSITE" id="PS50262"/>
    </source>
</evidence>
<evidence type="ECO:0000313" key="10">
    <source>
        <dbReference type="EMBL" id="CAF0850061.1"/>
    </source>
</evidence>
<proteinExistence type="predicted"/>
<feature type="transmembrane region" description="Helical" evidence="8">
    <location>
        <begin position="20"/>
        <end position="40"/>
    </location>
</feature>
<evidence type="ECO:0000313" key="13">
    <source>
        <dbReference type="Proteomes" id="UP000663832"/>
    </source>
</evidence>